<sequence>MIKEVNNKIVEDVLASFEMDYINVPNLIVEKVKEKLNDQNQNKKRLILEKKEKI</sequence>
<dbReference type="AlphaFoldDB" id="A0A9D1GBR5"/>
<dbReference type="EMBL" id="DVKQ01000083">
    <property type="protein sequence ID" value="HIT38100.1"/>
    <property type="molecule type" value="Genomic_DNA"/>
</dbReference>
<proteinExistence type="predicted"/>
<accession>A0A9D1GBR5</accession>
<evidence type="ECO:0000313" key="1">
    <source>
        <dbReference type="EMBL" id="HIT38100.1"/>
    </source>
</evidence>
<evidence type="ECO:0000313" key="2">
    <source>
        <dbReference type="Proteomes" id="UP000886833"/>
    </source>
</evidence>
<dbReference type="Proteomes" id="UP000886833">
    <property type="component" value="Unassembled WGS sequence"/>
</dbReference>
<gene>
    <name evidence="1" type="ORF">IAB59_06465</name>
</gene>
<reference evidence="1" key="2">
    <citation type="journal article" date="2021" name="PeerJ">
        <title>Extensive microbial diversity within the chicken gut microbiome revealed by metagenomics and culture.</title>
        <authorList>
            <person name="Gilroy R."/>
            <person name="Ravi A."/>
            <person name="Getino M."/>
            <person name="Pursley I."/>
            <person name="Horton D.L."/>
            <person name="Alikhan N.F."/>
            <person name="Baker D."/>
            <person name="Gharbi K."/>
            <person name="Hall N."/>
            <person name="Watson M."/>
            <person name="Adriaenssens E.M."/>
            <person name="Foster-Nyarko E."/>
            <person name="Jarju S."/>
            <person name="Secka A."/>
            <person name="Antonio M."/>
            <person name="Oren A."/>
            <person name="Chaudhuri R.R."/>
            <person name="La Ragione R."/>
            <person name="Hildebrand F."/>
            <person name="Pallen M.J."/>
        </authorList>
    </citation>
    <scope>NUCLEOTIDE SEQUENCE</scope>
    <source>
        <strain evidence="1">CHK195-26880</strain>
    </source>
</reference>
<reference evidence="1" key="1">
    <citation type="submission" date="2020-10" db="EMBL/GenBank/DDBJ databases">
        <authorList>
            <person name="Gilroy R."/>
        </authorList>
    </citation>
    <scope>NUCLEOTIDE SEQUENCE</scope>
    <source>
        <strain evidence="1">CHK195-26880</strain>
    </source>
</reference>
<protein>
    <submittedName>
        <fullName evidence="1">Uncharacterized protein</fullName>
    </submittedName>
</protein>
<name>A0A9D1GBR5_9FIRM</name>
<comment type="caution">
    <text evidence="1">The sequence shown here is derived from an EMBL/GenBank/DDBJ whole genome shotgun (WGS) entry which is preliminary data.</text>
</comment>
<organism evidence="1 2">
    <name type="scientific">Candidatus Onthousia faecipullorum</name>
    <dbReference type="NCBI Taxonomy" id="2840887"/>
    <lineage>
        <taxon>Bacteria</taxon>
        <taxon>Bacillati</taxon>
        <taxon>Bacillota</taxon>
        <taxon>Bacilli</taxon>
        <taxon>Candidatus Onthousia</taxon>
    </lineage>
</organism>